<dbReference type="AlphaFoldDB" id="A0A9D5H8L5"/>
<evidence type="ECO:0000256" key="2">
    <source>
        <dbReference type="ARBA" id="ARBA00023315"/>
    </source>
</evidence>
<name>A0A9D5H8L5_9LILI</name>
<evidence type="ECO:0000313" key="4">
    <source>
        <dbReference type="Proteomes" id="UP001085076"/>
    </source>
</evidence>
<dbReference type="EMBL" id="JAGGNH010000007">
    <property type="protein sequence ID" value="KAJ0967290.1"/>
    <property type="molecule type" value="Genomic_DNA"/>
</dbReference>
<dbReference type="PANTHER" id="PTHR31625">
    <property type="match status" value="1"/>
</dbReference>
<comment type="caution">
    <text evidence="3">The sequence shown here is derived from an EMBL/GenBank/DDBJ whole genome shotgun (WGS) entry which is preliminary data.</text>
</comment>
<dbReference type="GO" id="GO:0016747">
    <property type="term" value="F:acyltransferase activity, transferring groups other than amino-acyl groups"/>
    <property type="evidence" value="ECO:0007669"/>
    <property type="project" value="UniProtKB-ARBA"/>
</dbReference>
<reference evidence="3" key="2">
    <citation type="journal article" date="2022" name="Hortic Res">
        <title>The genome of Dioscorea zingiberensis sheds light on the biosynthesis, origin and evolution of the medicinally important diosgenin saponins.</title>
        <authorList>
            <person name="Li Y."/>
            <person name="Tan C."/>
            <person name="Li Z."/>
            <person name="Guo J."/>
            <person name="Li S."/>
            <person name="Chen X."/>
            <person name="Wang C."/>
            <person name="Dai X."/>
            <person name="Yang H."/>
            <person name="Song W."/>
            <person name="Hou L."/>
            <person name="Xu J."/>
            <person name="Tong Z."/>
            <person name="Xu A."/>
            <person name="Yuan X."/>
            <person name="Wang W."/>
            <person name="Yang Q."/>
            <person name="Chen L."/>
            <person name="Sun Z."/>
            <person name="Wang K."/>
            <person name="Pan B."/>
            <person name="Chen J."/>
            <person name="Bao Y."/>
            <person name="Liu F."/>
            <person name="Qi X."/>
            <person name="Gang D.R."/>
            <person name="Wen J."/>
            <person name="Li J."/>
        </authorList>
    </citation>
    <scope>NUCLEOTIDE SEQUENCE</scope>
    <source>
        <strain evidence="3">Dzin_1.0</strain>
    </source>
</reference>
<dbReference type="Gene3D" id="3.30.559.10">
    <property type="entry name" value="Chloramphenicol acetyltransferase-like domain"/>
    <property type="match status" value="2"/>
</dbReference>
<keyword evidence="2" id="KW-0012">Acyltransferase</keyword>
<dbReference type="Proteomes" id="UP001085076">
    <property type="component" value="Miscellaneous, Linkage group lg07"/>
</dbReference>
<dbReference type="InterPro" id="IPR023213">
    <property type="entry name" value="CAT-like_dom_sf"/>
</dbReference>
<protein>
    <submittedName>
        <fullName evidence="3">Uncharacterized protein</fullName>
    </submittedName>
</protein>
<keyword evidence="4" id="KW-1185">Reference proteome</keyword>
<evidence type="ECO:0000313" key="3">
    <source>
        <dbReference type="EMBL" id="KAJ0967290.1"/>
    </source>
</evidence>
<organism evidence="3 4">
    <name type="scientific">Dioscorea zingiberensis</name>
    <dbReference type="NCBI Taxonomy" id="325984"/>
    <lineage>
        <taxon>Eukaryota</taxon>
        <taxon>Viridiplantae</taxon>
        <taxon>Streptophyta</taxon>
        <taxon>Embryophyta</taxon>
        <taxon>Tracheophyta</taxon>
        <taxon>Spermatophyta</taxon>
        <taxon>Magnoliopsida</taxon>
        <taxon>Liliopsida</taxon>
        <taxon>Dioscoreales</taxon>
        <taxon>Dioscoreaceae</taxon>
        <taxon>Dioscorea</taxon>
    </lineage>
</organism>
<dbReference type="InterPro" id="IPR051504">
    <property type="entry name" value="Plant_metabolite_acyltrans"/>
</dbReference>
<evidence type="ECO:0000256" key="1">
    <source>
        <dbReference type="ARBA" id="ARBA00022679"/>
    </source>
</evidence>
<keyword evidence="1" id="KW-0808">Transferase</keyword>
<sequence>MAPPLLNTKVLQTCRVSPSQCTATATTSLPSTFFDLLFMNFHPVQRVFFYEFPNSAHHFISSELPNLKHSLSLTLSRFYPLAGRLLMPDGGKPEILCSNGDAVNVVIAVSSDEFYELSSDHPREISRFHPLLPPLMMINENEQEVLAIQVTIFPNTGITIGTTMHHGVADGATYTHFMKTWSAVHRFGELEGFSMVAPPFYDRSNVRDEKGLERIFMEELEEFNNRDSFEKWDLHGCHDVLLATFVFGKERLEKLRMKTMSNCSIYALACGYMWSCLVKIHKETSKKKVHFGFVTGCRARINPPLPENYFGNCLGICVVEANRREVTKPENSAEAIWEVIEGLKGGVMEGAEGWMRNVHRYASQKAMTVAGSPKLGVYGVEFRWGRPKKVEIVSIERTSAVALAETRDEEGGIEVGIALPRHEMEQFASCFVNGFLGDQHKC</sequence>
<accession>A0A9D5H8L5</accession>
<dbReference type="Pfam" id="PF02458">
    <property type="entry name" value="Transferase"/>
    <property type="match status" value="1"/>
</dbReference>
<reference evidence="3" key="1">
    <citation type="submission" date="2021-03" db="EMBL/GenBank/DDBJ databases">
        <authorList>
            <person name="Li Z."/>
            <person name="Yang C."/>
        </authorList>
    </citation>
    <scope>NUCLEOTIDE SEQUENCE</scope>
    <source>
        <strain evidence="3">Dzin_1.0</strain>
        <tissue evidence="3">Leaf</tissue>
    </source>
</reference>
<proteinExistence type="predicted"/>
<dbReference type="SUPFAM" id="SSF52777">
    <property type="entry name" value="CoA-dependent acyltransferases"/>
    <property type="match status" value="1"/>
</dbReference>
<gene>
    <name evidence="3" type="ORF">J5N97_024207</name>
</gene>
<dbReference type="OrthoDB" id="1862401at2759"/>